<evidence type="ECO:0000313" key="3">
    <source>
        <dbReference type="EMBL" id="PKI62021.1"/>
    </source>
</evidence>
<dbReference type="PANTHER" id="PTHR33223:SF8">
    <property type="entry name" value="OS04G0172440 PROTEIN"/>
    <property type="match status" value="1"/>
</dbReference>
<keyword evidence="4" id="KW-1185">Reference proteome</keyword>
<feature type="compositionally biased region" description="Basic and acidic residues" evidence="1">
    <location>
        <begin position="279"/>
        <end position="297"/>
    </location>
</feature>
<sequence>MFPKRSILQSRLFLNLPQRMLHRLRLLRACSRHTRVPLPRTSNPRHLREHLLLGPHRRPPPPMIKPASRHSKARSIKWPPTWRSCWPYSRDQTAHPRAPRLRRGKNQRPTRPLRPHRLRHRKTWRCSCRPHYIHPWLTLSPTHFRHLRPPRPSLSHRRRSCPQGSLSGSALDWFMSLKAEDIPTWEDLSRKFIHQYRYCAKTPPTLLELSTKEMGRGQRFEEYAAKWRAQAAKHIPPISEAQQIQLFHSTLRGIYYSHLLAHTSSFSDLIEAGKKLDLGIKPGRMEDPTDKGGESTKKVPATSSSPSGRRGKEVSVNTVNTAHQAPQQYSVNLTTTLTTAPTCTDPNVDSRRGPHCALLDRAAWSESPPSREDAHRTRKSSRARKVVGTDPKGTDPNARKVVGTDPKGTDPNARKVVGTDPKGFAIYTGRIPNELHGSKAPTRWTCEVHERLLGGFAICTGRIPNELHGSKAPTRWTCYVHCNPERVHAN</sequence>
<feature type="region of interest" description="Disordered" evidence="1">
    <location>
        <begin position="279"/>
        <end position="315"/>
    </location>
</feature>
<evidence type="ECO:0000259" key="2">
    <source>
        <dbReference type="Pfam" id="PF03732"/>
    </source>
</evidence>
<organism evidence="3 4">
    <name type="scientific">Punica granatum</name>
    <name type="common">Pomegranate</name>
    <dbReference type="NCBI Taxonomy" id="22663"/>
    <lineage>
        <taxon>Eukaryota</taxon>
        <taxon>Viridiplantae</taxon>
        <taxon>Streptophyta</taxon>
        <taxon>Embryophyta</taxon>
        <taxon>Tracheophyta</taxon>
        <taxon>Spermatophyta</taxon>
        <taxon>Magnoliopsida</taxon>
        <taxon>eudicotyledons</taxon>
        <taxon>Gunneridae</taxon>
        <taxon>Pentapetalae</taxon>
        <taxon>rosids</taxon>
        <taxon>malvids</taxon>
        <taxon>Myrtales</taxon>
        <taxon>Lythraceae</taxon>
        <taxon>Punica</taxon>
    </lineage>
</organism>
<feature type="region of interest" description="Disordered" evidence="1">
    <location>
        <begin position="52"/>
        <end position="73"/>
    </location>
</feature>
<dbReference type="PANTHER" id="PTHR33223">
    <property type="entry name" value="CCHC-TYPE DOMAIN-CONTAINING PROTEIN"/>
    <property type="match status" value="1"/>
</dbReference>
<feature type="compositionally biased region" description="Basic residues" evidence="1">
    <location>
        <begin position="97"/>
        <end position="113"/>
    </location>
</feature>
<feature type="domain" description="Retrotransposon gag" evidence="2">
    <location>
        <begin position="165"/>
        <end position="251"/>
    </location>
</feature>
<dbReference type="Pfam" id="PF03732">
    <property type="entry name" value="Retrotrans_gag"/>
    <property type="match status" value="1"/>
</dbReference>
<protein>
    <recommendedName>
        <fullName evidence="2">Retrotransposon gag domain-containing protein</fullName>
    </recommendedName>
</protein>
<proteinExistence type="predicted"/>
<dbReference type="InterPro" id="IPR005162">
    <property type="entry name" value="Retrotrans_gag_dom"/>
</dbReference>
<gene>
    <name evidence="3" type="ORF">CRG98_017607</name>
</gene>
<reference evidence="3 4" key="1">
    <citation type="submission" date="2017-11" db="EMBL/GenBank/DDBJ databases">
        <title>De-novo sequencing of pomegranate (Punica granatum L.) genome.</title>
        <authorList>
            <person name="Akparov Z."/>
            <person name="Amiraslanov A."/>
            <person name="Hajiyeva S."/>
            <person name="Abbasov M."/>
            <person name="Kaur K."/>
            <person name="Hamwieh A."/>
            <person name="Solovyev V."/>
            <person name="Salamov A."/>
            <person name="Braich B."/>
            <person name="Kosarev P."/>
            <person name="Mahmoud A."/>
            <person name="Hajiyev E."/>
            <person name="Babayeva S."/>
            <person name="Izzatullayeva V."/>
            <person name="Mammadov A."/>
            <person name="Mammadov A."/>
            <person name="Sharifova S."/>
            <person name="Ojaghi J."/>
            <person name="Eynullazada K."/>
            <person name="Bayramov B."/>
            <person name="Abdulazimova A."/>
            <person name="Shahmuradov I."/>
        </authorList>
    </citation>
    <scope>NUCLEOTIDE SEQUENCE [LARGE SCALE GENOMIC DNA]</scope>
    <source>
        <strain evidence="4">cv. AG2017</strain>
        <tissue evidence="3">Leaf</tissue>
    </source>
</reference>
<dbReference type="Proteomes" id="UP000233551">
    <property type="component" value="Unassembled WGS sequence"/>
</dbReference>
<name>A0A2I0K0D5_PUNGR</name>
<dbReference type="EMBL" id="PGOL01000990">
    <property type="protein sequence ID" value="PKI62021.1"/>
    <property type="molecule type" value="Genomic_DNA"/>
</dbReference>
<feature type="region of interest" description="Disordered" evidence="1">
    <location>
        <begin position="360"/>
        <end position="417"/>
    </location>
</feature>
<comment type="caution">
    <text evidence="3">The sequence shown here is derived from an EMBL/GenBank/DDBJ whole genome shotgun (WGS) entry which is preliminary data.</text>
</comment>
<evidence type="ECO:0000313" key="4">
    <source>
        <dbReference type="Proteomes" id="UP000233551"/>
    </source>
</evidence>
<feature type="compositionally biased region" description="Basic residues" evidence="1">
    <location>
        <begin position="376"/>
        <end position="385"/>
    </location>
</feature>
<dbReference type="AlphaFoldDB" id="A0A2I0K0D5"/>
<feature type="region of interest" description="Disordered" evidence="1">
    <location>
        <begin position="90"/>
        <end position="113"/>
    </location>
</feature>
<evidence type="ECO:0000256" key="1">
    <source>
        <dbReference type="SAM" id="MobiDB-lite"/>
    </source>
</evidence>
<accession>A0A2I0K0D5</accession>